<protein>
    <recommendedName>
        <fullName evidence="3">N-acetyltransferase domain-containing protein</fullName>
    </recommendedName>
</protein>
<name>A0ABZ0ENU0_9BURK</name>
<sequence>MSVILRRAERGDIPRIVAFYERESDPNILRRSAREVTYAVDLGVTFLLLENNQIVAASGAFAIRSRNELYFEYGGTIVTRPFRGFKLQDIFTAARFCFGVLFYPESLPDRVYTFVNPDNARSNENIKGRGFSLRETAPTPYMKPCGECKSRTSLAPGRRCCYNIYGIDMGAIRRNVRYFLDASAQRTSSRGARLEITSTLFREPRQRAILHRVIEAERELPAEHALARIDGVDHHRCHVGIGGRCP</sequence>
<dbReference type="SUPFAM" id="SSF55729">
    <property type="entry name" value="Acyl-CoA N-acyltransferases (Nat)"/>
    <property type="match status" value="1"/>
</dbReference>
<accession>A0ABZ0ENU0</accession>
<organism evidence="1 2">
    <name type="scientific">Paraburkholderia kirstenboschensis</name>
    <dbReference type="NCBI Taxonomy" id="1245436"/>
    <lineage>
        <taxon>Bacteria</taxon>
        <taxon>Pseudomonadati</taxon>
        <taxon>Pseudomonadota</taxon>
        <taxon>Betaproteobacteria</taxon>
        <taxon>Burkholderiales</taxon>
        <taxon>Burkholderiaceae</taxon>
        <taxon>Paraburkholderia</taxon>
    </lineage>
</organism>
<dbReference type="Proteomes" id="UP001302652">
    <property type="component" value="Chromosome 1"/>
</dbReference>
<evidence type="ECO:0000313" key="2">
    <source>
        <dbReference type="Proteomes" id="UP001302652"/>
    </source>
</evidence>
<reference evidence="1 2" key="1">
    <citation type="submission" date="2023-10" db="EMBL/GenBank/DDBJ databases">
        <title>Surface-active antibiotics is a multifunctional adaptation for post-fire microbes.</title>
        <authorList>
            <person name="Liu M.D."/>
            <person name="Du Y."/>
            <person name="Koupaei S.K."/>
            <person name="Kim N.R."/>
            <person name="Zhang W."/>
            <person name="Traxler M.F."/>
        </authorList>
    </citation>
    <scope>NUCLEOTIDE SEQUENCE [LARGE SCALE GENOMIC DNA]</scope>
    <source>
        <strain evidence="1 2">F3</strain>
    </source>
</reference>
<keyword evidence="2" id="KW-1185">Reference proteome</keyword>
<evidence type="ECO:0000313" key="1">
    <source>
        <dbReference type="EMBL" id="WOD18835.1"/>
    </source>
</evidence>
<dbReference type="InterPro" id="IPR016181">
    <property type="entry name" value="Acyl_CoA_acyltransferase"/>
</dbReference>
<dbReference type="RefSeq" id="WP_317021062.1">
    <property type="nucleotide sequence ID" value="NZ_CP136513.1"/>
</dbReference>
<proteinExistence type="predicted"/>
<gene>
    <name evidence="1" type="ORF">RW095_39790</name>
</gene>
<dbReference type="EMBL" id="CP136513">
    <property type="protein sequence ID" value="WOD18835.1"/>
    <property type="molecule type" value="Genomic_DNA"/>
</dbReference>
<evidence type="ECO:0008006" key="3">
    <source>
        <dbReference type="Google" id="ProtNLM"/>
    </source>
</evidence>